<feature type="coiled-coil region" evidence="5">
    <location>
        <begin position="666"/>
        <end position="703"/>
    </location>
</feature>
<keyword evidence="2 7" id="KW-0812">Transmembrane</keyword>
<proteinExistence type="predicted"/>
<protein>
    <recommendedName>
        <fullName evidence="8">GTD-binding domain-containing protein</fullName>
    </recommendedName>
</protein>
<reference evidence="9 10" key="1">
    <citation type="submission" date="2020-10" db="EMBL/GenBank/DDBJ databases">
        <title>Plant Genome Project.</title>
        <authorList>
            <person name="Zhang R.-G."/>
        </authorList>
    </citation>
    <scope>NUCLEOTIDE SEQUENCE [LARGE SCALE GENOMIC DNA]</scope>
    <source>
        <strain evidence="9">FAFU-HL-1</strain>
        <tissue evidence="9">Leaf</tissue>
    </source>
</reference>
<evidence type="ECO:0000256" key="6">
    <source>
        <dbReference type="SAM" id="MobiDB-lite"/>
    </source>
</evidence>
<evidence type="ECO:0000313" key="10">
    <source>
        <dbReference type="Proteomes" id="UP000657918"/>
    </source>
</evidence>
<dbReference type="PANTHER" id="PTHR31448">
    <property type="entry name" value="MYOSIN-BINDING PROTEIN 2"/>
    <property type="match status" value="1"/>
</dbReference>
<dbReference type="GO" id="GO:0016020">
    <property type="term" value="C:membrane"/>
    <property type="evidence" value="ECO:0007669"/>
    <property type="project" value="UniProtKB-SubCell"/>
</dbReference>
<dbReference type="PANTHER" id="PTHR31448:SF32">
    <property type="entry name" value="MYOSIN-BINDING PROTEIN 1"/>
    <property type="match status" value="1"/>
</dbReference>
<feature type="compositionally biased region" description="Basic residues" evidence="6">
    <location>
        <begin position="200"/>
        <end position="215"/>
    </location>
</feature>
<sequence>MAASGVSSVQSKKKSWSISTALASAVLEWLLMCMLFTNAIFSYLITKFACQWELQTPCLLCSRLDHILGSRKLRYYWDLICGNHKLEVSSLVFCHAHNNLVDVHGMCENCLFSFATINKSNAETYRLLVGKLGEDSSFGLDQDPRLDDHSSVTRLCSCCNGPWIPRGYCQKLIRAASVGSGASNLDAPLSGTIKHDSSKIKKSKRSTPIRSTRRKASGFDPLSHVGYTELKFISDTESEVMFFSDDGGANAATQKDISAGYVQPDPRTIILVDDSASEKLIDPASAPEPSILTSKVQFDAIQSHTVTATASEVAIGHDLEELNWLQADCKAKSFALPEFISRDKLPPPSISRDSPRKALKRRKHVSLNEVSRSSYVKETPLEASNESKIVSANNVHPLSKWRESPVKISDERKLTSLADFLPSSNGAETPVLGLKERCIAKEVEDRQMDCEDLCKAESQPTKRIDTASEINPISGENGQQFAKLLDLSDAYKVAVGNRGRQLSGVLAEQWTGKDSSRLSEEMKLLLSHLSSSRDQSMNAMSPRVPISPRVPVSPKLSLNSDELRTSDASSVGMQILQKRITLERNESSLSLDGSIVSEIEGESTDDRLKRQVEHDKKLLSALYKELEEERNASTISANQAMAMITRLQEEKAAFHMEALQYLRMMEEQSEYDMEALEKKNDLLTEKEKEVQDLEEELEFYRSKFPDESILQTTISDRKETGSSVDHSEAGWIYSTTPIRNSVIEKPDVCHKVEATNTSLGDKNIVTVNSSLLEFEDERSYITQSLKKLKRKLFLFSNNGLSLDLIDGKHSEGEKGKNLRKLNSKVGVKQNIGAEENELAMTDGTSDPVEGHVSLLEKSFSGSKENSEVFYSGESSPMPPLEIDLDFLVNEVSDLSERLEALEADRNFLEHIINSIRYGEEGLHFIKEIAFHLKELRKIGILKREQEQITT</sequence>
<keyword evidence="5" id="KW-0175">Coiled coil</keyword>
<keyword evidence="4 7" id="KW-0472">Membrane</keyword>
<name>A0A835JI54_9ROSI</name>
<evidence type="ECO:0000256" key="5">
    <source>
        <dbReference type="SAM" id="Coils"/>
    </source>
</evidence>
<accession>A0A835JI54</accession>
<dbReference type="GO" id="GO:0080115">
    <property type="term" value="F:myosin XI tail binding"/>
    <property type="evidence" value="ECO:0007669"/>
    <property type="project" value="UniProtKB-ARBA"/>
</dbReference>
<gene>
    <name evidence="9" type="ORF">SADUNF_Sadunf13G0035700</name>
</gene>
<organism evidence="9 10">
    <name type="scientific">Salix dunnii</name>
    <dbReference type="NCBI Taxonomy" id="1413687"/>
    <lineage>
        <taxon>Eukaryota</taxon>
        <taxon>Viridiplantae</taxon>
        <taxon>Streptophyta</taxon>
        <taxon>Embryophyta</taxon>
        <taxon>Tracheophyta</taxon>
        <taxon>Spermatophyta</taxon>
        <taxon>Magnoliopsida</taxon>
        <taxon>eudicotyledons</taxon>
        <taxon>Gunneridae</taxon>
        <taxon>Pentapetalae</taxon>
        <taxon>rosids</taxon>
        <taxon>fabids</taxon>
        <taxon>Malpighiales</taxon>
        <taxon>Salicaceae</taxon>
        <taxon>Saliceae</taxon>
        <taxon>Salix</taxon>
    </lineage>
</organism>
<dbReference type="Pfam" id="PF04576">
    <property type="entry name" value="Zein-binding"/>
    <property type="match status" value="1"/>
</dbReference>
<feature type="coiled-coil region" evidence="5">
    <location>
        <begin position="884"/>
        <end position="911"/>
    </location>
</feature>
<keyword evidence="3 7" id="KW-1133">Transmembrane helix</keyword>
<dbReference type="PROSITE" id="PS51775">
    <property type="entry name" value="GTD_BINDING"/>
    <property type="match status" value="1"/>
</dbReference>
<keyword evidence="10" id="KW-1185">Reference proteome</keyword>
<feature type="compositionally biased region" description="Low complexity" evidence="6">
    <location>
        <begin position="541"/>
        <end position="554"/>
    </location>
</feature>
<dbReference type="InterPro" id="IPR007656">
    <property type="entry name" value="GTD-bd"/>
</dbReference>
<dbReference type="OrthoDB" id="1047602at2759"/>
<comment type="caution">
    <text evidence="9">The sequence shown here is derived from an EMBL/GenBank/DDBJ whole genome shotgun (WGS) entry which is preliminary data.</text>
</comment>
<feature type="region of interest" description="Disordered" evidence="6">
    <location>
        <begin position="533"/>
        <end position="564"/>
    </location>
</feature>
<feature type="domain" description="GTD-binding" evidence="8">
    <location>
        <begin position="603"/>
        <end position="701"/>
    </location>
</feature>
<feature type="transmembrane region" description="Helical" evidence="7">
    <location>
        <begin position="21"/>
        <end position="45"/>
    </location>
</feature>
<evidence type="ECO:0000256" key="7">
    <source>
        <dbReference type="SAM" id="Phobius"/>
    </source>
</evidence>
<evidence type="ECO:0000256" key="4">
    <source>
        <dbReference type="ARBA" id="ARBA00023136"/>
    </source>
</evidence>
<evidence type="ECO:0000313" key="9">
    <source>
        <dbReference type="EMBL" id="KAF9670122.1"/>
    </source>
</evidence>
<dbReference type="Proteomes" id="UP000657918">
    <property type="component" value="Unassembled WGS sequence"/>
</dbReference>
<evidence type="ECO:0000256" key="3">
    <source>
        <dbReference type="ARBA" id="ARBA00022989"/>
    </source>
</evidence>
<evidence type="ECO:0000256" key="1">
    <source>
        <dbReference type="ARBA" id="ARBA00004167"/>
    </source>
</evidence>
<evidence type="ECO:0000259" key="8">
    <source>
        <dbReference type="PROSITE" id="PS51775"/>
    </source>
</evidence>
<dbReference type="InterPro" id="IPR039306">
    <property type="entry name" value="MYOB"/>
</dbReference>
<dbReference type="EMBL" id="JADGMS010000013">
    <property type="protein sequence ID" value="KAF9670122.1"/>
    <property type="molecule type" value="Genomic_DNA"/>
</dbReference>
<feature type="region of interest" description="Disordered" evidence="6">
    <location>
        <begin position="193"/>
        <end position="215"/>
    </location>
</feature>
<dbReference type="AlphaFoldDB" id="A0A835JI54"/>
<comment type="subcellular location">
    <subcellularLocation>
        <location evidence="1">Membrane</location>
        <topology evidence="1">Single-pass membrane protein</topology>
    </subcellularLocation>
</comment>
<evidence type="ECO:0000256" key="2">
    <source>
        <dbReference type="ARBA" id="ARBA00022692"/>
    </source>
</evidence>